<feature type="region of interest" description="Disordered" evidence="1">
    <location>
        <begin position="1"/>
        <end position="21"/>
    </location>
</feature>
<reference evidence="2 3" key="1">
    <citation type="submission" date="2024-11" db="EMBL/GenBank/DDBJ databases">
        <title>Chromosome-level genome assembly of Eucalyptus globulus Labill. provides insights into its genome evolution.</title>
        <authorList>
            <person name="Li X."/>
        </authorList>
    </citation>
    <scope>NUCLEOTIDE SEQUENCE [LARGE SCALE GENOMIC DNA]</scope>
    <source>
        <strain evidence="2">CL2024</strain>
        <tissue evidence="2">Fresh tender leaves</tissue>
    </source>
</reference>
<sequence length="61" mass="6784">MKKKMAEVLGDHEEKRTTSGGGGNCFSLSRVFGKAHVHPSFAEAPHVAPWEYLLAMNDIWL</sequence>
<organism evidence="2 3">
    <name type="scientific">Eucalyptus globulus</name>
    <name type="common">Tasmanian blue gum</name>
    <dbReference type="NCBI Taxonomy" id="34317"/>
    <lineage>
        <taxon>Eukaryota</taxon>
        <taxon>Viridiplantae</taxon>
        <taxon>Streptophyta</taxon>
        <taxon>Embryophyta</taxon>
        <taxon>Tracheophyta</taxon>
        <taxon>Spermatophyta</taxon>
        <taxon>Magnoliopsida</taxon>
        <taxon>eudicotyledons</taxon>
        <taxon>Gunneridae</taxon>
        <taxon>Pentapetalae</taxon>
        <taxon>rosids</taxon>
        <taxon>malvids</taxon>
        <taxon>Myrtales</taxon>
        <taxon>Myrtaceae</taxon>
        <taxon>Myrtoideae</taxon>
        <taxon>Eucalypteae</taxon>
        <taxon>Eucalyptus</taxon>
    </lineage>
</organism>
<comment type="caution">
    <text evidence="2">The sequence shown here is derived from an EMBL/GenBank/DDBJ whole genome shotgun (WGS) entry which is preliminary data.</text>
</comment>
<evidence type="ECO:0000313" key="3">
    <source>
        <dbReference type="Proteomes" id="UP001634007"/>
    </source>
</evidence>
<evidence type="ECO:0000256" key="1">
    <source>
        <dbReference type="SAM" id="MobiDB-lite"/>
    </source>
</evidence>
<gene>
    <name evidence="2" type="ORF">ACJRO7_023695</name>
</gene>
<dbReference type="EMBL" id="JBJKBG010000006">
    <property type="protein sequence ID" value="KAL3734380.1"/>
    <property type="molecule type" value="Genomic_DNA"/>
</dbReference>
<name>A0ABD3K3A3_EUCGL</name>
<dbReference type="Proteomes" id="UP001634007">
    <property type="component" value="Unassembled WGS sequence"/>
</dbReference>
<evidence type="ECO:0000313" key="2">
    <source>
        <dbReference type="EMBL" id="KAL3734380.1"/>
    </source>
</evidence>
<accession>A0ABD3K3A3</accession>
<protein>
    <submittedName>
        <fullName evidence="2">Uncharacterized protein</fullName>
    </submittedName>
</protein>
<dbReference type="AlphaFoldDB" id="A0ABD3K3A3"/>
<keyword evidence="3" id="KW-1185">Reference proteome</keyword>
<proteinExistence type="predicted"/>
<feature type="compositionally biased region" description="Basic and acidic residues" evidence="1">
    <location>
        <begin position="1"/>
        <end position="17"/>
    </location>
</feature>